<feature type="domain" description="RecX third three-helical" evidence="7">
    <location>
        <begin position="148"/>
        <end position="179"/>
    </location>
</feature>
<dbReference type="HAMAP" id="MF_01114">
    <property type="entry name" value="RecX"/>
    <property type="match status" value="1"/>
</dbReference>
<dbReference type="GO" id="GO:0006282">
    <property type="term" value="P:regulation of DNA repair"/>
    <property type="evidence" value="ECO:0007669"/>
    <property type="project" value="UniProtKB-UniRule"/>
</dbReference>
<dbReference type="EMBL" id="DWZJ01000060">
    <property type="protein sequence ID" value="HJB13492.1"/>
    <property type="molecule type" value="Genomic_DNA"/>
</dbReference>
<dbReference type="Proteomes" id="UP000823824">
    <property type="component" value="Unassembled WGS sequence"/>
</dbReference>
<sequence length="190" mass="21074">MVFLEDGACLKITEQELLDFGLRPGDDLDGQRLGQLKEAAGISNVKAAAADLVGKRAMSRRDLERKLQEKGASQAEARYAAEWLEAIGALNDADYAAILVRHCAGLGYGPARIREKLREKGVPRELWDEALDQATDSAEQIDRFLTAKLRGRAPEEAEKRRLTSALLRRGFSWGDIREAWGRLGAEIPEE</sequence>
<dbReference type="GO" id="GO:0005737">
    <property type="term" value="C:cytoplasm"/>
    <property type="evidence" value="ECO:0007669"/>
    <property type="project" value="UniProtKB-SubCell"/>
</dbReference>
<evidence type="ECO:0000256" key="4">
    <source>
        <dbReference type="ARBA" id="ARBA00022490"/>
    </source>
</evidence>
<dbReference type="Gene3D" id="1.10.10.10">
    <property type="entry name" value="Winged helix-like DNA-binding domain superfamily/Winged helix DNA-binding domain"/>
    <property type="match status" value="3"/>
</dbReference>
<keyword evidence="4 5" id="KW-0963">Cytoplasm</keyword>
<name>A0A9D2RSX3_9FIRM</name>
<dbReference type="InterPro" id="IPR053924">
    <property type="entry name" value="RecX_HTH_2nd"/>
</dbReference>
<comment type="function">
    <text evidence="5">Modulates RecA activity.</text>
</comment>
<evidence type="ECO:0000256" key="5">
    <source>
        <dbReference type="HAMAP-Rule" id="MF_01114"/>
    </source>
</evidence>
<evidence type="ECO:0000256" key="2">
    <source>
        <dbReference type="ARBA" id="ARBA00009695"/>
    </source>
</evidence>
<protein>
    <recommendedName>
        <fullName evidence="3 5">Regulatory protein RecX</fullName>
    </recommendedName>
</protein>
<dbReference type="Pfam" id="PF02631">
    <property type="entry name" value="RecX_HTH2"/>
    <property type="match status" value="1"/>
</dbReference>
<dbReference type="PANTHER" id="PTHR33602:SF1">
    <property type="entry name" value="REGULATORY PROTEIN RECX FAMILY PROTEIN"/>
    <property type="match status" value="1"/>
</dbReference>
<comment type="similarity">
    <text evidence="2 5">Belongs to the RecX family.</text>
</comment>
<dbReference type="InterPro" id="IPR036388">
    <property type="entry name" value="WH-like_DNA-bd_sf"/>
</dbReference>
<reference evidence="8" key="2">
    <citation type="submission" date="2021-04" db="EMBL/GenBank/DDBJ databases">
        <authorList>
            <person name="Gilroy R."/>
        </authorList>
    </citation>
    <scope>NUCLEOTIDE SEQUENCE</scope>
    <source>
        <strain evidence="8">ChiBcec18-1249</strain>
    </source>
</reference>
<dbReference type="InterPro" id="IPR053925">
    <property type="entry name" value="RecX_HTH_3rd"/>
</dbReference>
<dbReference type="Pfam" id="PF21981">
    <property type="entry name" value="RecX_HTH3"/>
    <property type="match status" value="1"/>
</dbReference>
<proteinExistence type="inferred from homology"/>
<dbReference type="AlphaFoldDB" id="A0A9D2RSX3"/>
<comment type="caution">
    <text evidence="8">The sequence shown here is derived from an EMBL/GenBank/DDBJ whole genome shotgun (WGS) entry which is preliminary data.</text>
</comment>
<dbReference type="PANTHER" id="PTHR33602">
    <property type="entry name" value="REGULATORY PROTEIN RECX FAMILY PROTEIN"/>
    <property type="match status" value="1"/>
</dbReference>
<evidence type="ECO:0000256" key="1">
    <source>
        <dbReference type="ARBA" id="ARBA00004496"/>
    </source>
</evidence>
<feature type="domain" description="RecX second three-helical" evidence="6">
    <location>
        <begin position="91"/>
        <end position="131"/>
    </location>
</feature>
<reference evidence="8" key="1">
    <citation type="journal article" date="2021" name="PeerJ">
        <title>Extensive microbial diversity within the chicken gut microbiome revealed by metagenomics and culture.</title>
        <authorList>
            <person name="Gilroy R."/>
            <person name="Ravi A."/>
            <person name="Getino M."/>
            <person name="Pursley I."/>
            <person name="Horton D.L."/>
            <person name="Alikhan N.F."/>
            <person name="Baker D."/>
            <person name="Gharbi K."/>
            <person name="Hall N."/>
            <person name="Watson M."/>
            <person name="Adriaenssens E.M."/>
            <person name="Foster-Nyarko E."/>
            <person name="Jarju S."/>
            <person name="Secka A."/>
            <person name="Antonio M."/>
            <person name="Oren A."/>
            <person name="Chaudhuri R.R."/>
            <person name="La Ragione R."/>
            <person name="Hildebrand F."/>
            <person name="Pallen M.J."/>
        </authorList>
    </citation>
    <scope>NUCLEOTIDE SEQUENCE</scope>
    <source>
        <strain evidence="8">ChiBcec18-1249</strain>
    </source>
</reference>
<dbReference type="InterPro" id="IPR003783">
    <property type="entry name" value="Regulatory_RecX"/>
</dbReference>
<evidence type="ECO:0000313" key="9">
    <source>
        <dbReference type="Proteomes" id="UP000823824"/>
    </source>
</evidence>
<evidence type="ECO:0000313" key="8">
    <source>
        <dbReference type="EMBL" id="HJB13492.1"/>
    </source>
</evidence>
<evidence type="ECO:0000259" key="7">
    <source>
        <dbReference type="Pfam" id="PF21981"/>
    </source>
</evidence>
<accession>A0A9D2RSX3</accession>
<gene>
    <name evidence="5" type="primary">recX</name>
    <name evidence="8" type="ORF">H9787_07255</name>
</gene>
<evidence type="ECO:0000259" key="6">
    <source>
        <dbReference type="Pfam" id="PF02631"/>
    </source>
</evidence>
<organism evidence="8 9">
    <name type="scientific">Candidatus Oscillibacter excrementigallinarum</name>
    <dbReference type="NCBI Taxonomy" id="2838716"/>
    <lineage>
        <taxon>Bacteria</taxon>
        <taxon>Bacillati</taxon>
        <taxon>Bacillota</taxon>
        <taxon>Clostridia</taxon>
        <taxon>Eubacteriales</taxon>
        <taxon>Oscillospiraceae</taxon>
        <taxon>Oscillibacter</taxon>
    </lineage>
</organism>
<evidence type="ECO:0000256" key="3">
    <source>
        <dbReference type="ARBA" id="ARBA00018111"/>
    </source>
</evidence>
<comment type="subcellular location">
    <subcellularLocation>
        <location evidence="1 5">Cytoplasm</location>
    </subcellularLocation>
</comment>